<dbReference type="PROSITE" id="PS50110">
    <property type="entry name" value="RESPONSE_REGULATORY"/>
    <property type="match status" value="1"/>
</dbReference>
<keyword evidence="5" id="KW-1185">Reference proteome</keyword>
<keyword evidence="1" id="KW-0597">Phosphoprotein</keyword>
<dbReference type="EMBL" id="CP024785">
    <property type="protein sequence ID" value="AUB38042.1"/>
    <property type="molecule type" value="Genomic_DNA"/>
</dbReference>
<proteinExistence type="predicted"/>
<dbReference type="Proteomes" id="UP000232003">
    <property type="component" value="Chromosome"/>
</dbReference>
<dbReference type="Pfam" id="PF00072">
    <property type="entry name" value="Response_reg"/>
    <property type="match status" value="1"/>
</dbReference>
<dbReference type="Gene3D" id="3.40.50.2300">
    <property type="match status" value="1"/>
</dbReference>
<dbReference type="RefSeq" id="WP_100899495.1">
    <property type="nucleotide sequence ID" value="NZ_CAWNNC010000001.1"/>
</dbReference>
<comment type="caution">
    <text evidence="2">Lacks conserved residue(s) required for the propagation of feature annotation.</text>
</comment>
<dbReference type="SMART" id="SM00448">
    <property type="entry name" value="REC"/>
    <property type="match status" value="1"/>
</dbReference>
<evidence type="ECO:0000259" key="3">
    <source>
        <dbReference type="PROSITE" id="PS50110"/>
    </source>
</evidence>
<dbReference type="OrthoDB" id="485147at2"/>
<dbReference type="PANTHER" id="PTHR44591">
    <property type="entry name" value="STRESS RESPONSE REGULATOR PROTEIN 1"/>
    <property type="match status" value="1"/>
</dbReference>
<gene>
    <name evidence="4" type="ORF">COO91_03999</name>
</gene>
<organism evidence="4 5">
    <name type="scientific">Nostoc flagelliforme CCNUN1</name>
    <dbReference type="NCBI Taxonomy" id="2038116"/>
    <lineage>
        <taxon>Bacteria</taxon>
        <taxon>Bacillati</taxon>
        <taxon>Cyanobacteriota</taxon>
        <taxon>Cyanophyceae</taxon>
        <taxon>Nostocales</taxon>
        <taxon>Nostocaceae</taxon>
        <taxon>Nostoc</taxon>
    </lineage>
</organism>
<evidence type="ECO:0000256" key="2">
    <source>
        <dbReference type="PROSITE-ProRule" id="PRU00169"/>
    </source>
</evidence>
<feature type="domain" description="Response regulatory" evidence="3">
    <location>
        <begin position="23"/>
        <end position="141"/>
    </location>
</feature>
<evidence type="ECO:0000256" key="1">
    <source>
        <dbReference type="ARBA" id="ARBA00022553"/>
    </source>
</evidence>
<protein>
    <submittedName>
        <fullName evidence="4">CheY chemotaxis protein or a CheY-like REC</fullName>
    </submittedName>
</protein>
<dbReference type="KEGG" id="nfl:COO91_03999"/>
<dbReference type="InterPro" id="IPR011006">
    <property type="entry name" value="CheY-like_superfamily"/>
</dbReference>
<dbReference type="PANTHER" id="PTHR44591:SF3">
    <property type="entry name" value="RESPONSE REGULATORY DOMAIN-CONTAINING PROTEIN"/>
    <property type="match status" value="1"/>
</dbReference>
<reference evidence="4 5" key="1">
    <citation type="submission" date="2017-11" db="EMBL/GenBank/DDBJ databases">
        <title>Complete genome of a free-living desiccation-tolerant cyanobacterium and its photosynthetic adaptation to extreme terrestrial habitat.</title>
        <authorList>
            <person name="Shang J."/>
        </authorList>
    </citation>
    <scope>NUCLEOTIDE SEQUENCE [LARGE SCALE GENOMIC DNA]</scope>
    <source>
        <strain evidence="4 5">CCNUN1</strain>
    </source>
</reference>
<name>A0A2K8SRF0_9NOSO</name>
<accession>A0A2K8SRF0</accession>
<dbReference type="SUPFAM" id="SSF52172">
    <property type="entry name" value="CheY-like"/>
    <property type="match status" value="1"/>
</dbReference>
<sequence length="145" mass="15953">MATDQKINQETELNSLQHLIGTLILLVEDEPDIADLLTFVLEADGAKVIALSDAEAALALVESLHPDILLCNVKLPDHDGNWLIEQIRVHSCLSLRQLPAIAITSYTREVSSHKALNAGFNRFLVKLESPEEIVGEIVHLLSTNL</sequence>
<dbReference type="InterPro" id="IPR050595">
    <property type="entry name" value="Bact_response_regulator"/>
</dbReference>
<dbReference type="InterPro" id="IPR001789">
    <property type="entry name" value="Sig_transdc_resp-reg_receiver"/>
</dbReference>
<dbReference type="AlphaFoldDB" id="A0A2K8SRF0"/>
<evidence type="ECO:0000313" key="5">
    <source>
        <dbReference type="Proteomes" id="UP000232003"/>
    </source>
</evidence>
<evidence type="ECO:0000313" key="4">
    <source>
        <dbReference type="EMBL" id="AUB38042.1"/>
    </source>
</evidence>
<dbReference type="GO" id="GO:0000160">
    <property type="term" value="P:phosphorelay signal transduction system"/>
    <property type="evidence" value="ECO:0007669"/>
    <property type="project" value="InterPro"/>
</dbReference>